<gene>
    <name evidence="2" type="ORF">HD556DRAFT_1539170</name>
</gene>
<dbReference type="PANTHER" id="PTHR36681:SF3">
    <property type="entry name" value="NUCLEAR GTPASE, GERMINAL CENTER-ASSOCIATED, TANDEM DUPLICATE 3"/>
    <property type="match status" value="1"/>
</dbReference>
<dbReference type="OrthoDB" id="2691563at2759"/>
<evidence type="ECO:0000256" key="1">
    <source>
        <dbReference type="SAM" id="Coils"/>
    </source>
</evidence>
<dbReference type="EMBL" id="JABBWE010000080">
    <property type="protein sequence ID" value="KAG1787349.1"/>
    <property type="molecule type" value="Genomic_DNA"/>
</dbReference>
<evidence type="ECO:0000313" key="3">
    <source>
        <dbReference type="Proteomes" id="UP000719766"/>
    </source>
</evidence>
<sequence>MLGDLRNQNRSAWFEGLSSIRYKLSTPTLPAKLQHLLCQVITGSRRSMEGQVEVCGSEVEDRGIYMSLPHDAQSCYNLIWRMNKNLEREVEKVGSSGRRGYDKDLQGWKAEAHDLGNCKPRRRKLAFIGRTGAGKSTAINAILGAPVLSTRADGACTSVQTEIIYEDLPPSTWRASVKFIEKDEWKKTLHNLLDDISAVCEGGGLNIGRDDLRPALDAWKALKEVYPHLRTLSFPPPHQDVHTLLDHETVVSIVGTDIQTTGTGFDRLELQLRPYLTSLEEQLSEPSLWHLVDSVRIYGAFEVLASGAVTLVDVPGFGDANKTRTKRTKEYLKNVEVVILVADIKRAADDQAMHIYFEKFLHQMIAIDGRVESLLILLTGADIRINEDQLHHLGSNQRQIIQNMCQEIDRLSESLDEQEKQLNMFFLEFYMAPKDGPEFVGLSERLYSTREMKDQTTRQLQLAKATKDTYIAHQRSARARNVFLELYRQVYCSIKQDSTCQPPSLPIFCIGSMDYTQLLVTNKRHRAPVVFTDLEDTGIPQLCRYIHDFGCKKAISDINAHAHRSTLLWESIESYFLSSRRDSRLAAYEDAARGLMETLKDQKTVDEICKTSGAKMDNSINELEQSLRNEAEKVAERSLDTIKVLGEHHQWRSYRTLMRREGEWRSTDLNEDLTLGILEGNASSVWHRLFNDFLKTEIYSLVVDISDRSNETIRAIKNRAQRTTVIAPHIDNACNFIHPFDIVNHARDQYMSAILTMQRDFCGSLKGLMRAALEDHYRFVGRESGVGMFQRMKAQDLNEEQFSPKKAQELYTRLIDQVMTAVRMARNKGETALDEALARYAAFNLNRHQLILMPGVQGDDQICKTTRRNMQKFLDEEYSAPLAEVTIITDRYGRIVTSTDISKYGQQHEKSEMQNKKAARTLMDDVYNTRRGLWERERG</sequence>
<dbReference type="RefSeq" id="XP_041154704.1">
    <property type="nucleotide sequence ID" value="XM_041309708.1"/>
</dbReference>
<dbReference type="GeneID" id="64603472"/>
<protein>
    <submittedName>
        <fullName evidence="2">Uncharacterized protein</fullName>
    </submittedName>
</protein>
<keyword evidence="1" id="KW-0175">Coiled coil</keyword>
<evidence type="ECO:0000313" key="2">
    <source>
        <dbReference type="EMBL" id="KAG1787349.1"/>
    </source>
</evidence>
<dbReference type="SUPFAM" id="SSF52540">
    <property type="entry name" value="P-loop containing nucleoside triphosphate hydrolases"/>
    <property type="match status" value="1"/>
</dbReference>
<dbReference type="Gene3D" id="3.40.50.300">
    <property type="entry name" value="P-loop containing nucleotide triphosphate hydrolases"/>
    <property type="match status" value="2"/>
</dbReference>
<name>A0A9P7ADX1_9AGAM</name>
<dbReference type="Proteomes" id="UP000719766">
    <property type="component" value="Unassembled WGS sequence"/>
</dbReference>
<dbReference type="AlphaFoldDB" id="A0A9P7ADX1"/>
<feature type="coiled-coil region" evidence="1">
    <location>
        <begin position="401"/>
        <end position="428"/>
    </location>
</feature>
<dbReference type="PANTHER" id="PTHR36681">
    <property type="entry name" value="NUCLEAR GTPASE, GERMINAL CENTER-ASSOCIATED, TANDEM DUPLICATE 3"/>
    <property type="match status" value="1"/>
</dbReference>
<comment type="caution">
    <text evidence="2">The sequence shown here is derived from an EMBL/GenBank/DDBJ whole genome shotgun (WGS) entry which is preliminary data.</text>
</comment>
<reference evidence="2" key="1">
    <citation type="journal article" date="2020" name="New Phytol.">
        <title>Comparative genomics reveals dynamic genome evolution in host specialist ectomycorrhizal fungi.</title>
        <authorList>
            <person name="Lofgren L.A."/>
            <person name="Nguyen N.H."/>
            <person name="Vilgalys R."/>
            <person name="Ruytinx J."/>
            <person name="Liao H.L."/>
            <person name="Branco S."/>
            <person name="Kuo A."/>
            <person name="LaButti K."/>
            <person name="Lipzen A."/>
            <person name="Andreopoulos W."/>
            <person name="Pangilinan J."/>
            <person name="Riley R."/>
            <person name="Hundley H."/>
            <person name="Na H."/>
            <person name="Barry K."/>
            <person name="Grigoriev I.V."/>
            <person name="Stajich J.E."/>
            <person name="Kennedy P.G."/>
        </authorList>
    </citation>
    <scope>NUCLEOTIDE SEQUENCE</scope>
    <source>
        <strain evidence="2">S12</strain>
    </source>
</reference>
<dbReference type="InterPro" id="IPR027417">
    <property type="entry name" value="P-loop_NTPase"/>
</dbReference>
<accession>A0A9P7ADX1</accession>
<organism evidence="2 3">
    <name type="scientific">Suillus plorans</name>
    <dbReference type="NCBI Taxonomy" id="116603"/>
    <lineage>
        <taxon>Eukaryota</taxon>
        <taxon>Fungi</taxon>
        <taxon>Dikarya</taxon>
        <taxon>Basidiomycota</taxon>
        <taxon>Agaricomycotina</taxon>
        <taxon>Agaricomycetes</taxon>
        <taxon>Agaricomycetidae</taxon>
        <taxon>Boletales</taxon>
        <taxon>Suillineae</taxon>
        <taxon>Suillaceae</taxon>
        <taxon>Suillus</taxon>
    </lineage>
</organism>
<proteinExistence type="predicted"/>
<keyword evidence="3" id="KW-1185">Reference proteome</keyword>